<dbReference type="CDD" id="cd08953">
    <property type="entry name" value="KR_2_SDR_x"/>
    <property type="match status" value="1"/>
</dbReference>
<dbReference type="SUPFAM" id="SSF56801">
    <property type="entry name" value="Acetyl-CoA synthetase-like"/>
    <property type="match status" value="1"/>
</dbReference>
<dbReference type="Gene3D" id="3.30.300.30">
    <property type="match status" value="1"/>
</dbReference>
<dbReference type="InterPro" id="IPR045851">
    <property type="entry name" value="AMP-bd_C_sf"/>
</dbReference>
<dbReference type="InterPro" id="IPR006162">
    <property type="entry name" value="Ppantetheine_attach_site"/>
</dbReference>
<dbReference type="PANTHER" id="PTHR22754:SF32">
    <property type="entry name" value="DISCO-INTERACTING PROTEIN 2"/>
    <property type="match status" value="1"/>
</dbReference>
<dbReference type="PROSITE" id="PS00012">
    <property type="entry name" value="PHOSPHOPANTETHEINE"/>
    <property type="match status" value="1"/>
</dbReference>
<dbReference type="InterPro" id="IPR013968">
    <property type="entry name" value="PKS_KR"/>
</dbReference>
<organism evidence="7 8">
    <name type="scientific">Streptomyces spongiae</name>
    <dbReference type="NCBI Taxonomy" id="565072"/>
    <lineage>
        <taxon>Bacteria</taxon>
        <taxon>Bacillati</taxon>
        <taxon>Actinomycetota</taxon>
        <taxon>Actinomycetes</taxon>
        <taxon>Kitasatosporales</taxon>
        <taxon>Streptomycetaceae</taxon>
        <taxon>Streptomyces</taxon>
    </lineage>
</organism>
<evidence type="ECO:0000256" key="1">
    <source>
        <dbReference type="ARBA" id="ARBA00001957"/>
    </source>
</evidence>
<gene>
    <name evidence="7" type="ORF">FNH08_33805</name>
</gene>
<dbReference type="EMBL" id="VJZC01000354">
    <property type="protein sequence ID" value="MPY61942.1"/>
    <property type="molecule type" value="Genomic_DNA"/>
</dbReference>
<evidence type="ECO:0000256" key="4">
    <source>
        <dbReference type="ARBA" id="ARBA00022553"/>
    </source>
</evidence>
<dbReference type="Pfam" id="PF00501">
    <property type="entry name" value="AMP-binding"/>
    <property type="match status" value="1"/>
</dbReference>
<comment type="cofactor">
    <cofactor evidence="1">
        <name>pantetheine 4'-phosphate</name>
        <dbReference type="ChEBI" id="CHEBI:47942"/>
    </cofactor>
</comment>
<dbReference type="Gene3D" id="3.40.50.12780">
    <property type="entry name" value="N-terminal domain of ligase-like"/>
    <property type="match status" value="1"/>
</dbReference>
<dbReference type="PANTHER" id="PTHR22754">
    <property type="entry name" value="DISCO-INTERACTING PROTEIN 2 DIP2 -RELATED"/>
    <property type="match status" value="1"/>
</dbReference>
<dbReference type="InterPro" id="IPR020806">
    <property type="entry name" value="PKS_PP-bd"/>
</dbReference>
<dbReference type="SMART" id="SM00822">
    <property type="entry name" value="PKS_KR"/>
    <property type="match status" value="1"/>
</dbReference>
<evidence type="ECO:0000256" key="5">
    <source>
        <dbReference type="SAM" id="MobiDB-lite"/>
    </source>
</evidence>
<evidence type="ECO:0000313" key="7">
    <source>
        <dbReference type="EMBL" id="MPY61942.1"/>
    </source>
</evidence>
<dbReference type="Pfam" id="PF00550">
    <property type="entry name" value="PP-binding"/>
    <property type="match status" value="1"/>
</dbReference>
<dbReference type="RefSeq" id="WP_152775336.1">
    <property type="nucleotide sequence ID" value="NZ_VJZC01000354.1"/>
</dbReference>
<evidence type="ECO:0000313" key="8">
    <source>
        <dbReference type="Proteomes" id="UP000400924"/>
    </source>
</evidence>
<dbReference type="InterPro" id="IPR042099">
    <property type="entry name" value="ANL_N_sf"/>
</dbReference>
<keyword evidence="3" id="KW-0596">Phosphopantetheine</keyword>
<protein>
    <submittedName>
        <fullName evidence="7">SDR family NAD(P)-dependent oxidoreductase</fullName>
    </submittedName>
</protein>
<feature type="domain" description="Carrier" evidence="6">
    <location>
        <begin position="1210"/>
        <end position="1284"/>
    </location>
</feature>
<dbReference type="SUPFAM" id="SSF47336">
    <property type="entry name" value="ACP-like"/>
    <property type="match status" value="1"/>
</dbReference>
<dbReference type="SUPFAM" id="SSF51735">
    <property type="entry name" value="NAD(P)-binding Rossmann-fold domains"/>
    <property type="match status" value="2"/>
</dbReference>
<dbReference type="Gene3D" id="1.10.1200.10">
    <property type="entry name" value="ACP-like"/>
    <property type="match status" value="1"/>
</dbReference>
<feature type="region of interest" description="Disordered" evidence="5">
    <location>
        <begin position="37"/>
        <end position="79"/>
    </location>
</feature>
<name>A0A5N8XR98_9ACTN</name>
<keyword evidence="4" id="KW-0597">Phosphoprotein</keyword>
<reference evidence="7 8" key="1">
    <citation type="submission" date="2019-07" db="EMBL/GenBank/DDBJ databases">
        <title>New species of Amycolatopsis and Streptomyces.</title>
        <authorList>
            <person name="Duangmal K."/>
            <person name="Teo W.F.A."/>
            <person name="Lipun K."/>
        </authorList>
    </citation>
    <scope>NUCLEOTIDE SEQUENCE [LARGE SCALE GENOMIC DNA]</scope>
    <source>
        <strain evidence="7 8">NBRC 106415</strain>
    </source>
</reference>
<dbReference type="InterPro" id="IPR036736">
    <property type="entry name" value="ACP-like_sf"/>
</dbReference>
<keyword evidence="8" id="KW-1185">Reference proteome</keyword>
<dbReference type="GO" id="GO:0006633">
    <property type="term" value="P:fatty acid biosynthetic process"/>
    <property type="evidence" value="ECO:0007669"/>
    <property type="project" value="TreeGrafter"/>
</dbReference>
<dbReference type="Pfam" id="PF08659">
    <property type="entry name" value="KR"/>
    <property type="match status" value="1"/>
</dbReference>
<dbReference type="InterPro" id="IPR000873">
    <property type="entry name" value="AMP-dep_synth/lig_dom"/>
</dbReference>
<sequence>MTTSGAIDPSLIDGLAAAARSVPGVREAVAVVRQGTRTAVSDAPGASAPEASEAEAETEADGGDKPSSKTHGGPVHIPDGAATTLQEALRQAAELTPEKGTTFLRRDSAPDLQTYPELLAEAERVLAGLRAAGLEPGDAALFQFGDHRGYMTAFWACVLGGFVPTPVAVATTYAAHNEANRKLRGAWNLLGNPVVLTDAATAPALSAVRELWGESTVRILTVESLAAYEPDTDWYATTPDTPVINLLTSGSTGVPKCVQHTNASVAQRSWSVAQGRGYTSDDVSLIWMPLDHVTMVFYNIRDMFLRCSHVNGRIDDFLADPLLWLDWLQEYGATNTWAPNFAFALINEHADEIARRSWNLSHVKEFANGGEPVIAATSHRFLELLAPHGLPADAMAPAWGMSETCSGVTYSTQSRTDRTSGTLVVAPSSFDGDLRFLDGKERGGKDAVAFSTVGGPLPGVTIRIVDPDGQVLPEDRIGELQIRGVTMMRGYHGNAEANQASFDAEGWFRTGDLAFVHDGELVIAGRKKDQIVVRGANYIAHELENVVEEVEGVRVTFSAAAGVREPGEGSDRLVVFFVPVKWDAESLRRTCRDVRTRLGKEVGLAPDLLVPVTEAEFPKTASGKIQRAALVADLRAGRFADRIETESEEDESADTWFTARQWARLDAVAGDGDGDGSEGEGVRVVFAEEDEDEQVARLGLTGDQLVVVGKGDGYVQEGPGRFRVAPGDTEQIRRVFTRVAAQYGAIDSVVYGWPLPGPGDPADPAVRLTEVTTRFTGLVRALEGDEFGRPLLLLLTEGAVHVRPGDHVDLGVCALPGLVRTAVSELPHLTVRQLDLPADRAKWASAVQGELADRALAGVVAAREGLRWQPRLRPVPEEEATAGGAPFVPGGLYLVTGGLGGIAHDLAGYLLAAYGVRLLLVGRSPAEGDRAEALADLAALGQVTYERTDVADPVRLGAAVAAAEERYGRALDGVLHLAAADVSDQWANLERHTLARESEAAFTRQYAAKVAGTLAIAELLENRPGASLTLFGSVNGEFGGHSFGAYAAANTFLVGFADHWRHERGRDVRCLGWSVWENTGMNRGQSSAAARRRGFRSIDPDDGLRAFLTASGLPHHYLLIGLDLDNPVILAELATDELNAREVLVAYTADGTDPDTVRAALEPVLSELSVPVRLLEVAAIPTDAAGGVDTTQLLLDATPQPTGSTREFEEPVGDLERQIADIWAEVLGRPTVSRGDSFFDLGGNSLRATRLLARIGDELTVRLTTHELYENPTVAGMAAAISSG</sequence>
<dbReference type="FunFam" id="1.10.1200.10:FF:000005">
    <property type="entry name" value="Nonribosomal peptide synthetase 1"/>
    <property type="match status" value="1"/>
</dbReference>
<feature type="compositionally biased region" description="Acidic residues" evidence="5">
    <location>
        <begin position="52"/>
        <end position="61"/>
    </location>
</feature>
<dbReference type="SMART" id="SM00823">
    <property type="entry name" value="PKS_PP"/>
    <property type="match status" value="1"/>
</dbReference>
<evidence type="ECO:0000256" key="3">
    <source>
        <dbReference type="ARBA" id="ARBA00022450"/>
    </source>
</evidence>
<comment type="caution">
    <text evidence="7">The sequence shown here is derived from an EMBL/GenBank/DDBJ whole genome shotgun (WGS) entry which is preliminary data.</text>
</comment>
<dbReference type="Proteomes" id="UP000400924">
    <property type="component" value="Unassembled WGS sequence"/>
</dbReference>
<proteinExistence type="inferred from homology"/>
<dbReference type="InterPro" id="IPR057326">
    <property type="entry name" value="KR_dom"/>
</dbReference>
<dbReference type="PROSITE" id="PS50075">
    <property type="entry name" value="CARRIER"/>
    <property type="match status" value="1"/>
</dbReference>
<comment type="similarity">
    <text evidence="2">Belongs to the ATP-dependent AMP-binding enzyme family.</text>
</comment>
<dbReference type="GO" id="GO:0017000">
    <property type="term" value="P:antibiotic biosynthetic process"/>
    <property type="evidence" value="ECO:0007669"/>
    <property type="project" value="UniProtKB-ARBA"/>
</dbReference>
<dbReference type="OrthoDB" id="2472181at2"/>
<evidence type="ECO:0000256" key="2">
    <source>
        <dbReference type="ARBA" id="ARBA00006432"/>
    </source>
</evidence>
<accession>A0A5N8XR98</accession>
<dbReference type="GO" id="GO:0005886">
    <property type="term" value="C:plasma membrane"/>
    <property type="evidence" value="ECO:0007669"/>
    <property type="project" value="TreeGrafter"/>
</dbReference>
<feature type="compositionally biased region" description="Low complexity" evidence="5">
    <location>
        <begin position="41"/>
        <end position="51"/>
    </location>
</feature>
<dbReference type="GO" id="GO:0031177">
    <property type="term" value="F:phosphopantetheine binding"/>
    <property type="evidence" value="ECO:0007669"/>
    <property type="project" value="InterPro"/>
</dbReference>
<evidence type="ECO:0000259" key="6">
    <source>
        <dbReference type="PROSITE" id="PS50075"/>
    </source>
</evidence>
<dbReference type="InterPro" id="IPR009081">
    <property type="entry name" value="PP-bd_ACP"/>
</dbReference>
<dbReference type="InterPro" id="IPR036291">
    <property type="entry name" value="NAD(P)-bd_dom_sf"/>
</dbReference>
<dbReference type="GO" id="GO:0070566">
    <property type="term" value="F:adenylyltransferase activity"/>
    <property type="evidence" value="ECO:0007669"/>
    <property type="project" value="TreeGrafter"/>
</dbReference>
<dbReference type="Gene3D" id="3.40.50.720">
    <property type="entry name" value="NAD(P)-binding Rossmann-like Domain"/>
    <property type="match status" value="1"/>
</dbReference>